<dbReference type="RefSeq" id="WP_014855909.1">
    <property type="nucleotide sequence ID" value="NC_018178.1"/>
</dbReference>
<dbReference type="PROSITE" id="PS51257">
    <property type="entry name" value="PROKAR_LIPOPROTEIN"/>
    <property type="match status" value="1"/>
</dbReference>
<feature type="chain" id="PRO_5003707385" description="Carboxypeptidase regulatory-like domain-containing protein" evidence="1">
    <location>
        <begin position="20"/>
        <end position="650"/>
    </location>
</feature>
<accession>I6ZQZ2</accession>
<proteinExistence type="predicted"/>
<feature type="signal peptide" evidence="1">
    <location>
        <begin position="1"/>
        <end position="19"/>
    </location>
</feature>
<dbReference type="EMBL" id="CP003557">
    <property type="protein sequence ID" value="AFN74474.1"/>
    <property type="molecule type" value="Genomic_DNA"/>
</dbReference>
<dbReference type="HOGENOM" id="CLU_421397_0_0_10"/>
<dbReference type="Gene3D" id="2.60.40.10">
    <property type="entry name" value="Immunoglobulins"/>
    <property type="match status" value="1"/>
</dbReference>
<name>I6ZQZ2_MELRP</name>
<organism evidence="2 3">
    <name type="scientific">Melioribacter roseus (strain DSM 23840 / JCM 17771 / VKM B-2668 / P3M-2)</name>
    <dbReference type="NCBI Taxonomy" id="1191523"/>
    <lineage>
        <taxon>Bacteria</taxon>
        <taxon>Pseudomonadati</taxon>
        <taxon>Ignavibacteriota</taxon>
        <taxon>Ignavibacteria</taxon>
        <taxon>Ignavibacteriales</taxon>
        <taxon>Melioribacteraceae</taxon>
        <taxon>Melioribacter</taxon>
    </lineage>
</organism>
<dbReference type="eggNOG" id="ENOG5033I7J">
    <property type="taxonomic scope" value="Bacteria"/>
</dbReference>
<evidence type="ECO:0000313" key="3">
    <source>
        <dbReference type="Proteomes" id="UP000009011"/>
    </source>
</evidence>
<keyword evidence="3" id="KW-1185">Reference proteome</keyword>
<evidence type="ECO:0000256" key="1">
    <source>
        <dbReference type="SAM" id="SignalP"/>
    </source>
</evidence>
<gene>
    <name evidence="2" type="ordered locus">MROS_1237</name>
</gene>
<dbReference type="InterPro" id="IPR013783">
    <property type="entry name" value="Ig-like_fold"/>
</dbReference>
<reference evidence="2 3" key="1">
    <citation type="journal article" date="2013" name="PLoS ONE">
        <title>Genomic analysis of Melioribacter roseus, facultatively anaerobic organotrophic bacterium representing a novel deep lineage within Bacteriodetes/Chlorobi group.</title>
        <authorList>
            <person name="Kadnikov V.V."/>
            <person name="Mardanov A.V."/>
            <person name="Podosokorskaya O.A."/>
            <person name="Gavrilov S.N."/>
            <person name="Kublanov I.V."/>
            <person name="Beletsky A.V."/>
            <person name="Bonch-Osmolovskaya E.A."/>
            <person name="Ravin N.V."/>
        </authorList>
    </citation>
    <scope>NUCLEOTIDE SEQUENCE [LARGE SCALE GENOMIC DNA]</scope>
    <source>
        <strain evidence="3">JCM 17771 / P3M-2</strain>
    </source>
</reference>
<dbReference type="AlphaFoldDB" id="I6ZQZ2"/>
<dbReference type="STRING" id="1191523.MROS_1237"/>
<evidence type="ECO:0008006" key="4">
    <source>
        <dbReference type="Google" id="ProtNLM"/>
    </source>
</evidence>
<dbReference type="SUPFAM" id="SSF49464">
    <property type="entry name" value="Carboxypeptidase regulatory domain-like"/>
    <property type="match status" value="5"/>
</dbReference>
<keyword evidence="1" id="KW-0732">Signal</keyword>
<dbReference type="KEGG" id="mro:MROS_1237"/>
<sequence>MKKQILFLLVLAAFVSCDAPHLNPFDPENPDNNLGSVEGAVYLSGESKLPIANARITWSNQNVYSLSDSTGKFKLENLTLSEGWLFVEKDGMTKDSVFINWNSGKHIGNLEFQLSYRIGSFDGYVFTINNQRLANAKVYWKNQNKFSLTNEEGYYLIEDVQMEDGWIYFEKKGYAEDSVYLSWENRNKVRIDNLVLFPTVGQLDGYVYSGSGGELSDVKVYWKNQNLLVFTNSNGFYKFNEISLEDGWLIFEKEGYFADSVYVIWSGANIKHLENIFLSPSLGSIDGFVYSAPRNPASNVRVIWQNQNIITYSNSLGYYKLSGITIKDGWIKFEKDGLSPDSVYIEWNGGNNIRAQEKILNYTKVRLYGYVRTLSLPRKPIPGVTVFWKNKSIITQTNSSGFYEFRDIEPENGWLYFEKDGYSNDSLYVEFSTSSSKLADDKYLNSTPVLQNLQIYSSVQNKYPDVKNYRMIVQATITDNENDIDTVFAANNSLGFKKRLVFNPDNGYFENTFRTTDLKVASLEDLIGFDFTILVKDKFAREFNVGKSNIKRIINQEISIESPVNKAETGASPTFKWKRFTPGFKFRFKIQVYTDELSPILVWEKDNISKDAIEQVCETSLPAGDYYWVIWCIDDYNNNSISKPGTFTVK</sequence>
<protein>
    <recommendedName>
        <fullName evidence="4">Carboxypeptidase regulatory-like domain-containing protein</fullName>
    </recommendedName>
</protein>
<evidence type="ECO:0000313" key="2">
    <source>
        <dbReference type="EMBL" id="AFN74474.1"/>
    </source>
</evidence>
<dbReference type="Gene3D" id="2.60.40.1120">
    <property type="entry name" value="Carboxypeptidase-like, regulatory domain"/>
    <property type="match status" value="1"/>
</dbReference>
<dbReference type="OrthoDB" id="831176at2"/>
<dbReference type="Proteomes" id="UP000009011">
    <property type="component" value="Chromosome"/>
</dbReference>
<dbReference type="InterPro" id="IPR008969">
    <property type="entry name" value="CarboxyPept-like_regulatory"/>
</dbReference>